<sequence>MSARRRRRGAAESGEHHQDERWMASYMDMVTVLMCLFIVLYAMSSTDAHKFAQLKDSLATGFGLVKSQKIDTASGIIVPPKDVGKDGELSNLQAATLEYDKLKALRDRINANLAAVGLQAKVDTTIDSRGLTVGLVSADTFFASNSTDLTPIASRILDRIAGPLNTVTYQVSIEGHADPRPPGQPFPTNWELSSGRATAVLRDLVERGGVRDTRVGAVGYGSARPIVPGSSDADFAKDRRVDIVVLSDKPDAIRALIPQLVAAGK</sequence>
<feature type="domain" description="OmpA-like" evidence="9">
    <location>
        <begin position="129"/>
        <end position="249"/>
    </location>
</feature>
<dbReference type="PROSITE" id="PS51123">
    <property type="entry name" value="OMPA_2"/>
    <property type="match status" value="1"/>
</dbReference>
<name>A0A6L9XUW1_9MICO</name>
<comment type="similarity">
    <text evidence="2">Belongs to the MotB family.</text>
</comment>
<evidence type="ECO:0000256" key="5">
    <source>
        <dbReference type="ARBA" id="ARBA00022989"/>
    </source>
</evidence>
<evidence type="ECO:0000313" key="11">
    <source>
        <dbReference type="Proteomes" id="UP000474967"/>
    </source>
</evidence>
<feature type="transmembrane region" description="Helical" evidence="8">
    <location>
        <begin position="21"/>
        <end position="43"/>
    </location>
</feature>
<evidence type="ECO:0000256" key="1">
    <source>
        <dbReference type="ARBA" id="ARBA00004162"/>
    </source>
</evidence>
<organism evidence="10 11">
    <name type="scientific">Leifsonia tongyongensis</name>
    <dbReference type="NCBI Taxonomy" id="1268043"/>
    <lineage>
        <taxon>Bacteria</taxon>
        <taxon>Bacillati</taxon>
        <taxon>Actinomycetota</taxon>
        <taxon>Actinomycetes</taxon>
        <taxon>Micrococcales</taxon>
        <taxon>Microbacteriaceae</taxon>
        <taxon>Leifsonia</taxon>
    </lineage>
</organism>
<accession>A0A6L9XUW1</accession>
<dbReference type="Proteomes" id="UP000474967">
    <property type="component" value="Unassembled WGS sequence"/>
</dbReference>
<dbReference type="InterPro" id="IPR036737">
    <property type="entry name" value="OmpA-like_sf"/>
</dbReference>
<dbReference type="EMBL" id="JAAGWY010000001">
    <property type="protein sequence ID" value="NEN05192.1"/>
    <property type="molecule type" value="Genomic_DNA"/>
</dbReference>
<evidence type="ECO:0000256" key="4">
    <source>
        <dbReference type="ARBA" id="ARBA00022692"/>
    </source>
</evidence>
<dbReference type="InterPro" id="IPR050330">
    <property type="entry name" value="Bact_OuterMem_StrucFunc"/>
</dbReference>
<dbReference type="Gene3D" id="3.30.1330.60">
    <property type="entry name" value="OmpA-like domain"/>
    <property type="match status" value="1"/>
</dbReference>
<dbReference type="Pfam" id="PF00691">
    <property type="entry name" value="OmpA"/>
    <property type="match status" value="1"/>
</dbReference>
<dbReference type="SUPFAM" id="SSF103088">
    <property type="entry name" value="OmpA-like"/>
    <property type="match status" value="1"/>
</dbReference>
<proteinExistence type="inferred from homology"/>
<keyword evidence="4 8" id="KW-0812">Transmembrane</keyword>
<dbReference type="PANTHER" id="PTHR30329">
    <property type="entry name" value="STATOR ELEMENT OF FLAGELLAR MOTOR COMPLEX"/>
    <property type="match status" value="1"/>
</dbReference>
<evidence type="ECO:0000256" key="8">
    <source>
        <dbReference type="SAM" id="Phobius"/>
    </source>
</evidence>
<keyword evidence="3" id="KW-1003">Cell membrane</keyword>
<dbReference type="CDD" id="cd07185">
    <property type="entry name" value="OmpA_C-like"/>
    <property type="match status" value="1"/>
</dbReference>
<evidence type="ECO:0000256" key="2">
    <source>
        <dbReference type="ARBA" id="ARBA00008914"/>
    </source>
</evidence>
<dbReference type="AlphaFoldDB" id="A0A6L9XUW1"/>
<protein>
    <submittedName>
        <fullName evidence="10">Flagellar motor protein MotB</fullName>
    </submittedName>
</protein>
<evidence type="ECO:0000313" key="10">
    <source>
        <dbReference type="EMBL" id="NEN05192.1"/>
    </source>
</evidence>
<keyword evidence="11" id="KW-1185">Reference proteome</keyword>
<gene>
    <name evidence="10" type="ORF">G3T36_04840</name>
</gene>
<dbReference type="GO" id="GO:0005886">
    <property type="term" value="C:plasma membrane"/>
    <property type="evidence" value="ECO:0007669"/>
    <property type="project" value="UniProtKB-SubCell"/>
</dbReference>
<dbReference type="PANTHER" id="PTHR30329:SF21">
    <property type="entry name" value="LIPOPROTEIN YIAD-RELATED"/>
    <property type="match status" value="1"/>
</dbReference>
<evidence type="ECO:0000256" key="3">
    <source>
        <dbReference type="ARBA" id="ARBA00022475"/>
    </source>
</evidence>
<keyword evidence="6 7" id="KW-0472">Membrane</keyword>
<evidence type="ECO:0000259" key="9">
    <source>
        <dbReference type="PROSITE" id="PS51123"/>
    </source>
</evidence>
<dbReference type="InterPro" id="IPR006665">
    <property type="entry name" value="OmpA-like"/>
</dbReference>
<dbReference type="Pfam" id="PF13677">
    <property type="entry name" value="MotB_plug"/>
    <property type="match status" value="1"/>
</dbReference>
<keyword evidence="10" id="KW-0966">Cell projection</keyword>
<keyword evidence="5 8" id="KW-1133">Transmembrane helix</keyword>
<comment type="subcellular location">
    <subcellularLocation>
        <location evidence="1">Cell membrane</location>
        <topology evidence="1">Single-pass membrane protein</topology>
    </subcellularLocation>
</comment>
<dbReference type="InterPro" id="IPR025713">
    <property type="entry name" value="MotB-like_N_dom"/>
</dbReference>
<comment type="caution">
    <text evidence="10">The sequence shown here is derived from an EMBL/GenBank/DDBJ whole genome shotgun (WGS) entry which is preliminary data.</text>
</comment>
<keyword evidence="10" id="KW-0282">Flagellum</keyword>
<reference evidence="10 11" key="1">
    <citation type="journal article" date="2014" name="J. Microbiol.">
        <title>Diaminobutyricibacter tongyongensis gen. nov., sp. nov. and Homoserinibacter gongjuensis gen. nov., sp. nov. belong to the family Microbacteriaceae.</title>
        <authorList>
            <person name="Kim S.J."/>
            <person name="Ahn J.H."/>
            <person name="Weon H.Y."/>
            <person name="Hamada M."/>
            <person name="Suzuki K."/>
            <person name="Kwon S.W."/>
        </authorList>
    </citation>
    <scope>NUCLEOTIDE SEQUENCE [LARGE SCALE GENOMIC DNA]</scope>
    <source>
        <strain evidence="10 11">NBRC 108724</strain>
    </source>
</reference>
<evidence type="ECO:0000256" key="6">
    <source>
        <dbReference type="ARBA" id="ARBA00023136"/>
    </source>
</evidence>
<evidence type="ECO:0000256" key="7">
    <source>
        <dbReference type="PROSITE-ProRule" id="PRU00473"/>
    </source>
</evidence>
<keyword evidence="10" id="KW-0969">Cilium</keyword>